<organism evidence="1">
    <name type="scientific">marine sediment metagenome</name>
    <dbReference type="NCBI Taxonomy" id="412755"/>
    <lineage>
        <taxon>unclassified sequences</taxon>
        <taxon>metagenomes</taxon>
        <taxon>ecological metagenomes</taxon>
    </lineage>
</organism>
<protein>
    <submittedName>
        <fullName evidence="1">Uncharacterized protein</fullName>
    </submittedName>
</protein>
<dbReference type="EMBL" id="BARW01007890">
    <property type="protein sequence ID" value="GAI77599.1"/>
    <property type="molecule type" value="Genomic_DNA"/>
</dbReference>
<gene>
    <name evidence="1" type="ORF">S12H4_16323</name>
</gene>
<accession>X1TC56</accession>
<comment type="caution">
    <text evidence="1">The sequence shown here is derived from an EMBL/GenBank/DDBJ whole genome shotgun (WGS) entry which is preliminary data.</text>
</comment>
<proteinExistence type="predicted"/>
<feature type="non-terminal residue" evidence="1">
    <location>
        <position position="1"/>
    </location>
</feature>
<name>X1TC56_9ZZZZ</name>
<dbReference type="AlphaFoldDB" id="X1TC56"/>
<sequence length="41" mass="4790">IWTGHTDNYIKVYTRSNKDLTNKLLAVKLVEVWEDGVWGII</sequence>
<reference evidence="1" key="1">
    <citation type="journal article" date="2014" name="Front. Microbiol.">
        <title>High frequency of phylogenetically diverse reductive dehalogenase-homologous genes in deep subseafloor sedimentary metagenomes.</title>
        <authorList>
            <person name="Kawai M."/>
            <person name="Futagami T."/>
            <person name="Toyoda A."/>
            <person name="Takaki Y."/>
            <person name="Nishi S."/>
            <person name="Hori S."/>
            <person name="Arai W."/>
            <person name="Tsubouchi T."/>
            <person name="Morono Y."/>
            <person name="Uchiyama I."/>
            <person name="Ito T."/>
            <person name="Fujiyama A."/>
            <person name="Inagaki F."/>
            <person name="Takami H."/>
        </authorList>
    </citation>
    <scope>NUCLEOTIDE SEQUENCE</scope>
    <source>
        <strain evidence="1">Expedition CK06-06</strain>
    </source>
</reference>
<evidence type="ECO:0000313" key="1">
    <source>
        <dbReference type="EMBL" id="GAI77599.1"/>
    </source>
</evidence>